<feature type="domain" description="Glycosyltransferase subfamily 4-like N-terminal" evidence="1">
    <location>
        <begin position="12"/>
        <end position="185"/>
    </location>
</feature>
<dbReference type="AlphaFoldDB" id="M0EET1"/>
<dbReference type="EMBL" id="AOJL01000055">
    <property type="protein sequence ID" value="ELZ44924.1"/>
    <property type="molecule type" value="Genomic_DNA"/>
</dbReference>
<name>M0EET1_9EURY</name>
<dbReference type="RefSeq" id="WP_006114128.1">
    <property type="nucleotide sequence ID" value="NZ_AOJL01000055.1"/>
</dbReference>
<dbReference type="OrthoDB" id="132546at2157"/>
<gene>
    <name evidence="2" type="ORF">C464_12970</name>
</gene>
<dbReference type="CDD" id="cd03801">
    <property type="entry name" value="GT4_PimA-like"/>
    <property type="match status" value="1"/>
</dbReference>
<dbReference type="SUPFAM" id="SSF53756">
    <property type="entry name" value="UDP-Glycosyltransferase/glycogen phosphorylase"/>
    <property type="match status" value="1"/>
</dbReference>
<dbReference type="GO" id="GO:0016758">
    <property type="term" value="F:hexosyltransferase activity"/>
    <property type="evidence" value="ECO:0007669"/>
    <property type="project" value="TreeGrafter"/>
</dbReference>
<dbReference type="PANTHER" id="PTHR45947:SF3">
    <property type="entry name" value="SULFOQUINOVOSYL TRANSFERASE SQD2"/>
    <property type="match status" value="1"/>
</dbReference>
<evidence type="ECO:0000313" key="3">
    <source>
        <dbReference type="Proteomes" id="UP000011509"/>
    </source>
</evidence>
<proteinExistence type="predicted"/>
<dbReference type="Gene3D" id="3.40.50.2000">
    <property type="entry name" value="Glycogen Phosphorylase B"/>
    <property type="match status" value="2"/>
</dbReference>
<dbReference type="InterPro" id="IPR050194">
    <property type="entry name" value="Glycosyltransferase_grp1"/>
</dbReference>
<accession>M0EET1</accession>
<evidence type="ECO:0000313" key="2">
    <source>
        <dbReference type="EMBL" id="ELZ44924.1"/>
    </source>
</evidence>
<keyword evidence="3" id="KW-1185">Reference proteome</keyword>
<dbReference type="InterPro" id="IPR028098">
    <property type="entry name" value="Glyco_trans_4-like_N"/>
</dbReference>
<sequence>MKIALILSQSNGGLPHYTAQLANSLANSENVAVFKPTNTTADGIFNKDVEIFEIFEPLSFSLVDFDTRDISFIESLRGILSYRKISKIRDFDPDLVHVPVNLFPQVQLMAKLTRIDSDYPLVVTYHEVYPNKLIPDRPIPGIVHHWLNMLLPSLREDHTVVHTEEAKEILVERGYSPERIDILPHAAYDFFDEHSESVSRQDSEHTVLFFGNIVRYKDLELLTKAIELVSENINNLTCIIAGDGDISKSARDQIAQHPDLFEVRNEFIPNDEVGRLFSRADVLALPYRSRDGKMGHSGVQTIAHSFGLPIVATDVGEFPDLVEGSGAGLTSPEGDYRRFADNLLDILQNEETQRRMAVSSKKRASDVSWERIAERHLEIYADISGRQQGL</sequence>
<dbReference type="Proteomes" id="UP000011509">
    <property type="component" value="Unassembled WGS sequence"/>
</dbReference>
<evidence type="ECO:0000259" key="1">
    <source>
        <dbReference type="Pfam" id="PF13439"/>
    </source>
</evidence>
<dbReference type="PANTHER" id="PTHR45947">
    <property type="entry name" value="SULFOQUINOVOSYL TRANSFERASE SQD2"/>
    <property type="match status" value="1"/>
</dbReference>
<keyword evidence="2" id="KW-0808">Transferase</keyword>
<dbReference type="Pfam" id="PF13439">
    <property type="entry name" value="Glyco_transf_4"/>
    <property type="match status" value="1"/>
</dbReference>
<reference evidence="2 3" key="1">
    <citation type="journal article" date="2014" name="PLoS Genet.">
        <title>Phylogenetically driven sequencing of extremely halophilic archaea reveals strategies for static and dynamic osmo-response.</title>
        <authorList>
            <person name="Becker E.A."/>
            <person name="Seitzer P.M."/>
            <person name="Tritt A."/>
            <person name="Larsen D."/>
            <person name="Krusor M."/>
            <person name="Yao A.I."/>
            <person name="Wu D."/>
            <person name="Madern D."/>
            <person name="Eisen J.A."/>
            <person name="Darling A.E."/>
            <person name="Facciotti M.T."/>
        </authorList>
    </citation>
    <scope>NUCLEOTIDE SEQUENCE [LARGE SCALE GENOMIC DNA]</scope>
    <source>
        <strain evidence="2 3">DSM 10284</strain>
    </source>
</reference>
<dbReference type="Pfam" id="PF13692">
    <property type="entry name" value="Glyco_trans_1_4"/>
    <property type="match status" value="1"/>
</dbReference>
<comment type="caution">
    <text evidence="2">The sequence shown here is derived from an EMBL/GenBank/DDBJ whole genome shotgun (WGS) entry which is preliminary data.</text>
</comment>
<dbReference type="STRING" id="1227466.C464_12970"/>
<protein>
    <submittedName>
        <fullName evidence="2">Lipopolysaccharide transferase family protein</fullName>
    </submittedName>
</protein>
<organism evidence="2 3">
    <name type="scientific">Halorubrum coriense DSM 10284</name>
    <dbReference type="NCBI Taxonomy" id="1227466"/>
    <lineage>
        <taxon>Archaea</taxon>
        <taxon>Methanobacteriati</taxon>
        <taxon>Methanobacteriota</taxon>
        <taxon>Stenosarchaea group</taxon>
        <taxon>Halobacteria</taxon>
        <taxon>Halobacteriales</taxon>
        <taxon>Haloferacaceae</taxon>
        <taxon>Halorubrum</taxon>
    </lineage>
</organism>